<dbReference type="PANTHER" id="PTHR45673">
    <property type="entry name" value="SERINE/THREONINE-PROTEIN PHOSPHATASE 2B CATALYTIC SUBUNIT 1-RELATED"/>
    <property type="match status" value="1"/>
</dbReference>
<dbReference type="InterPro" id="IPR043360">
    <property type="entry name" value="PP2B"/>
</dbReference>
<name>A0A0C3AS38_SERVB</name>
<evidence type="ECO:0000313" key="5">
    <source>
        <dbReference type="Proteomes" id="UP000054097"/>
    </source>
</evidence>
<reference evidence="5" key="2">
    <citation type="submission" date="2015-01" db="EMBL/GenBank/DDBJ databases">
        <title>Evolutionary Origins and Diversification of the Mycorrhizal Mutualists.</title>
        <authorList>
            <consortium name="DOE Joint Genome Institute"/>
            <consortium name="Mycorrhizal Genomics Consortium"/>
            <person name="Kohler A."/>
            <person name="Kuo A."/>
            <person name="Nagy L.G."/>
            <person name="Floudas D."/>
            <person name="Copeland A."/>
            <person name="Barry K.W."/>
            <person name="Cichocki N."/>
            <person name="Veneault-Fourrey C."/>
            <person name="LaButti K."/>
            <person name="Lindquist E.A."/>
            <person name="Lipzen A."/>
            <person name="Lundell T."/>
            <person name="Morin E."/>
            <person name="Murat C."/>
            <person name="Riley R."/>
            <person name="Ohm R."/>
            <person name="Sun H."/>
            <person name="Tunlid A."/>
            <person name="Henrissat B."/>
            <person name="Grigoriev I.V."/>
            <person name="Hibbett D.S."/>
            <person name="Martin F."/>
        </authorList>
    </citation>
    <scope>NUCLEOTIDE SEQUENCE [LARGE SCALE GENOMIC DNA]</scope>
    <source>
        <strain evidence="5">MAFF 305830</strain>
    </source>
</reference>
<evidence type="ECO:0000256" key="1">
    <source>
        <dbReference type="RuleBase" id="RU004273"/>
    </source>
</evidence>
<evidence type="ECO:0000256" key="2">
    <source>
        <dbReference type="SAM" id="MobiDB-lite"/>
    </source>
</evidence>
<dbReference type="GO" id="GO:0097720">
    <property type="term" value="P:calcineurin-mediated signaling"/>
    <property type="evidence" value="ECO:0007669"/>
    <property type="project" value="InterPro"/>
</dbReference>
<accession>A0A0C3AS38</accession>
<feature type="region of interest" description="Disordered" evidence="2">
    <location>
        <begin position="514"/>
        <end position="551"/>
    </location>
</feature>
<dbReference type="InterPro" id="IPR004843">
    <property type="entry name" value="Calcineurin-like_PHP"/>
</dbReference>
<dbReference type="Gene3D" id="3.60.21.10">
    <property type="match status" value="1"/>
</dbReference>
<dbReference type="GO" id="GO:0033192">
    <property type="term" value="F:calmodulin-dependent protein phosphatase activity"/>
    <property type="evidence" value="ECO:0007669"/>
    <property type="project" value="InterPro"/>
</dbReference>
<dbReference type="PRINTS" id="PR00114">
    <property type="entry name" value="STPHPHTASE"/>
</dbReference>
<comment type="similarity">
    <text evidence="1">Belongs to the PPP phosphatase family.</text>
</comment>
<dbReference type="STRING" id="933852.A0A0C3AS38"/>
<dbReference type="PROSITE" id="PS00125">
    <property type="entry name" value="SER_THR_PHOSPHATASE"/>
    <property type="match status" value="1"/>
</dbReference>
<dbReference type="EMBL" id="KN824347">
    <property type="protein sequence ID" value="KIM22869.1"/>
    <property type="molecule type" value="Genomic_DNA"/>
</dbReference>
<dbReference type="EC" id="3.1.3.16" evidence="1"/>
<feature type="compositionally biased region" description="Polar residues" evidence="2">
    <location>
        <begin position="537"/>
        <end position="549"/>
    </location>
</feature>
<keyword evidence="1" id="KW-0378">Hydrolase</keyword>
<proteinExistence type="inferred from homology"/>
<comment type="catalytic activity">
    <reaction evidence="1">
        <text>O-phospho-L-threonyl-[protein] + H2O = L-threonyl-[protein] + phosphate</text>
        <dbReference type="Rhea" id="RHEA:47004"/>
        <dbReference type="Rhea" id="RHEA-COMP:11060"/>
        <dbReference type="Rhea" id="RHEA-COMP:11605"/>
        <dbReference type="ChEBI" id="CHEBI:15377"/>
        <dbReference type="ChEBI" id="CHEBI:30013"/>
        <dbReference type="ChEBI" id="CHEBI:43474"/>
        <dbReference type="ChEBI" id="CHEBI:61977"/>
        <dbReference type="EC" id="3.1.3.16"/>
    </reaction>
</comment>
<dbReference type="SMART" id="SM00156">
    <property type="entry name" value="PP2Ac"/>
    <property type="match status" value="1"/>
</dbReference>
<dbReference type="SUPFAM" id="SSF56300">
    <property type="entry name" value="Metallo-dependent phosphatases"/>
    <property type="match status" value="1"/>
</dbReference>
<feature type="domain" description="Serine/threonine specific protein phosphatases" evidence="3">
    <location>
        <begin position="161"/>
        <end position="166"/>
    </location>
</feature>
<reference evidence="4 5" key="1">
    <citation type="submission" date="2014-04" db="EMBL/GenBank/DDBJ databases">
        <authorList>
            <consortium name="DOE Joint Genome Institute"/>
            <person name="Kuo A."/>
            <person name="Zuccaro A."/>
            <person name="Kohler A."/>
            <person name="Nagy L.G."/>
            <person name="Floudas D."/>
            <person name="Copeland A."/>
            <person name="Barry K.W."/>
            <person name="Cichocki N."/>
            <person name="Veneault-Fourrey C."/>
            <person name="LaButti K."/>
            <person name="Lindquist E.A."/>
            <person name="Lipzen A."/>
            <person name="Lundell T."/>
            <person name="Morin E."/>
            <person name="Murat C."/>
            <person name="Sun H."/>
            <person name="Tunlid A."/>
            <person name="Henrissat B."/>
            <person name="Grigoriev I.V."/>
            <person name="Hibbett D.S."/>
            <person name="Martin F."/>
            <person name="Nordberg H.P."/>
            <person name="Cantor M.N."/>
            <person name="Hua S.X."/>
        </authorList>
    </citation>
    <scope>NUCLEOTIDE SEQUENCE [LARGE SCALE GENOMIC DNA]</scope>
    <source>
        <strain evidence="4 5">MAFF 305830</strain>
    </source>
</reference>
<protein>
    <recommendedName>
        <fullName evidence="1">Serine/threonine-protein phosphatase</fullName>
        <ecNumber evidence="1">3.1.3.16</ecNumber>
    </recommendedName>
</protein>
<evidence type="ECO:0000313" key="4">
    <source>
        <dbReference type="EMBL" id="KIM22869.1"/>
    </source>
</evidence>
<gene>
    <name evidence="4" type="ORF">M408DRAFT_332728</name>
</gene>
<dbReference type="OrthoDB" id="3139055at2759"/>
<dbReference type="InterPro" id="IPR006186">
    <property type="entry name" value="Ser/Thr-sp_prot-phosphatase"/>
</dbReference>
<dbReference type="Proteomes" id="UP000054097">
    <property type="component" value="Unassembled WGS sequence"/>
</dbReference>
<dbReference type="AlphaFoldDB" id="A0A0C3AS38"/>
<evidence type="ECO:0000259" key="3">
    <source>
        <dbReference type="PROSITE" id="PS00125"/>
    </source>
</evidence>
<sequence length="570" mass="65511">MALSTVIPPEGPEITHHYKIDGSFDFTQRWTKHPPPPHPPTDEQFWLPAKNKPNAAFLRRHFYHEGRLLEHQALWILKEATRLLREEPNVLSVSSPVTICGDIHGQYYDLIRLMEPSLGGSASKTRYLFLGDYVDRGVFGIECLLLLYTLKINYPDNFLLLRGNHECRRLTDYFTFKLECRRKYSDVLYEAAIESFNSLPLAAVVDNTLFCVHGGLSPHMDSIHDIQMLDRFQEPPTKGLMCDLLWSDPARDHSHDEVDFVENPQRGCSYFYGYKAVRRFLDQNRLSLLIRAHEVEESGYRRFASHGQRAHLMTLFSAPNYLDFYNNLGAVMVYEKGKMSVRQFKHTEHPYWLPNFSDAFTWSLPFVAQKATEMLHALMSVFPADEPDSELGTPTDSDIELDDSDIIIPSPIPGAQFVPGPRRAPRMARKFYQLLREDSEGVSELGSSRQHPGYSKELGAQVPVRPGTPFKEVRQLDMKNERLPERHIEYTRNPSRPASGPTTPQHFSQVLYDEPGSLEYGSPGRASPQFYGRESRQGSIGTTYGSNPSMRRRTLEEHNELLRKFSAWHF</sequence>
<dbReference type="Pfam" id="PF00149">
    <property type="entry name" value="Metallophos"/>
    <property type="match status" value="1"/>
</dbReference>
<dbReference type="InterPro" id="IPR029052">
    <property type="entry name" value="Metallo-depent_PP-like"/>
</dbReference>
<dbReference type="HOGENOM" id="CLU_004962_6_3_1"/>
<feature type="region of interest" description="Disordered" evidence="2">
    <location>
        <begin position="439"/>
        <end position="467"/>
    </location>
</feature>
<keyword evidence="5" id="KW-1185">Reference proteome</keyword>
<organism evidence="4 5">
    <name type="scientific">Serendipita vermifera MAFF 305830</name>
    <dbReference type="NCBI Taxonomy" id="933852"/>
    <lineage>
        <taxon>Eukaryota</taxon>
        <taxon>Fungi</taxon>
        <taxon>Dikarya</taxon>
        <taxon>Basidiomycota</taxon>
        <taxon>Agaricomycotina</taxon>
        <taxon>Agaricomycetes</taxon>
        <taxon>Sebacinales</taxon>
        <taxon>Serendipitaceae</taxon>
        <taxon>Serendipita</taxon>
    </lineage>
</organism>